<name>A0AAN8ZBE8_9MAGN</name>
<dbReference type="GO" id="GO:0009451">
    <property type="term" value="P:RNA modification"/>
    <property type="evidence" value="ECO:0007669"/>
    <property type="project" value="InterPro"/>
</dbReference>
<dbReference type="Pfam" id="PF20431">
    <property type="entry name" value="E_motif"/>
    <property type="match status" value="1"/>
</dbReference>
<evidence type="ECO:0000313" key="4">
    <source>
        <dbReference type="Proteomes" id="UP001370490"/>
    </source>
</evidence>
<dbReference type="FunFam" id="1.25.40.10:FF:000525">
    <property type="entry name" value="Pentatricopeptide (PPR) repeat-containing protein-like"/>
    <property type="match status" value="1"/>
</dbReference>
<sequence>MFVDSLARILELGSQSNNLRPVKMLHAHLLRTGFLFNLLDLQTKLIFTYSTLLHPNSLQIFKKFFKSINPINPLSFNILLSDFSRNGFSFIALQTLSFMHINGVALDTYALCSSLTASSSIKSVKFGEQIHAHVAKSGWSASVFVGSALIDSYAKASFIDYAALVFDDMPVKNTVCANALLSGFVETKRWVEGIELVRNMPSLNLTYDCFTLSAVLRACAGVSAIELGKQTHAYALRMIPDIEADAFLQSSLIEMYGKCGLVVKASQAFSMAGVGETERRRDVVLWTSMLGVYGRNGYFSKVIELFKKMLIEGNKPDGVAFLTVISACRYTGELELGIQYFDFMVHKCRLDPGPEHYSCMIDLLCRAGELEKAWKLMNEMLGRGYCKPTIAMWGALLNACDNCGNLVLGRIIAQEAMSMDPYNAGIYVLLSNLYAKYEMWDELGQLRESMKCRGLNKGVGCSWIQVDDCLLNFINGMTSLKKILHCAGNL</sequence>
<dbReference type="PANTHER" id="PTHR47926:SF386">
    <property type="entry name" value="PENTATRICOPEPTIDE REPEAT-CONTAINING PROTEIN"/>
    <property type="match status" value="1"/>
</dbReference>
<dbReference type="Pfam" id="PF13041">
    <property type="entry name" value="PPR_2"/>
    <property type="match status" value="2"/>
</dbReference>
<evidence type="ECO:0000256" key="1">
    <source>
        <dbReference type="ARBA" id="ARBA00022737"/>
    </source>
</evidence>
<dbReference type="Proteomes" id="UP001370490">
    <property type="component" value="Unassembled WGS sequence"/>
</dbReference>
<dbReference type="InterPro" id="IPR002885">
    <property type="entry name" value="PPR_rpt"/>
</dbReference>
<reference evidence="3 4" key="1">
    <citation type="submission" date="2023-12" db="EMBL/GenBank/DDBJ databases">
        <title>A high-quality genome assembly for Dillenia turbinata (Dilleniales).</title>
        <authorList>
            <person name="Chanderbali A."/>
        </authorList>
    </citation>
    <scope>NUCLEOTIDE SEQUENCE [LARGE SCALE GENOMIC DNA]</scope>
    <source>
        <strain evidence="3">LSX21</strain>
        <tissue evidence="3">Leaf</tissue>
    </source>
</reference>
<evidence type="ECO:0000313" key="3">
    <source>
        <dbReference type="EMBL" id="KAK6934064.1"/>
    </source>
</evidence>
<dbReference type="NCBIfam" id="TIGR00756">
    <property type="entry name" value="PPR"/>
    <property type="match status" value="2"/>
</dbReference>
<organism evidence="3 4">
    <name type="scientific">Dillenia turbinata</name>
    <dbReference type="NCBI Taxonomy" id="194707"/>
    <lineage>
        <taxon>Eukaryota</taxon>
        <taxon>Viridiplantae</taxon>
        <taxon>Streptophyta</taxon>
        <taxon>Embryophyta</taxon>
        <taxon>Tracheophyta</taxon>
        <taxon>Spermatophyta</taxon>
        <taxon>Magnoliopsida</taxon>
        <taxon>eudicotyledons</taxon>
        <taxon>Gunneridae</taxon>
        <taxon>Pentapetalae</taxon>
        <taxon>Dilleniales</taxon>
        <taxon>Dilleniaceae</taxon>
        <taxon>Dillenia</taxon>
    </lineage>
</organism>
<keyword evidence="1" id="KW-0677">Repeat</keyword>
<dbReference type="InterPro" id="IPR011990">
    <property type="entry name" value="TPR-like_helical_dom_sf"/>
</dbReference>
<keyword evidence="4" id="KW-1185">Reference proteome</keyword>
<dbReference type="Pfam" id="PF01535">
    <property type="entry name" value="PPR"/>
    <property type="match status" value="2"/>
</dbReference>
<dbReference type="PROSITE" id="PS51375">
    <property type="entry name" value="PPR"/>
    <property type="match status" value="2"/>
</dbReference>
<dbReference type="PANTHER" id="PTHR47926">
    <property type="entry name" value="PENTATRICOPEPTIDE REPEAT-CONTAINING PROTEIN"/>
    <property type="match status" value="1"/>
</dbReference>
<feature type="repeat" description="PPR" evidence="2">
    <location>
        <begin position="282"/>
        <end position="316"/>
    </location>
</feature>
<dbReference type="InterPro" id="IPR046848">
    <property type="entry name" value="E_motif"/>
</dbReference>
<dbReference type="Gene3D" id="1.25.40.10">
    <property type="entry name" value="Tetratricopeptide repeat domain"/>
    <property type="match status" value="2"/>
</dbReference>
<dbReference type="InterPro" id="IPR046960">
    <property type="entry name" value="PPR_At4g14850-like_plant"/>
</dbReference>
<protein>
    <submittedName>
        <fullName evidence="3">Pentatricopeptide repeat</fullName>
    </submittedName>
</protein>
<comment type="caution">
    <text evidence="3">The sequence shown here is derived from an EMBL/GenBank/DDBJ whole genome shotgun (WGS) entry which is preliminary data.</text>
</comment>
<gene>
    <name evidence="3" type="ORF">RJ641_036958</name>
</gene>
<dbReference type="EMBL" id="JBAMMX010000009">
    <property type="protein sequence ID" value="KAK6934064.1"/>
    <property type="molecule type" value="Genomic_DNA"/>
</dbReference>
<dbReference type="FunFam" id="1.25.40.10:FF:000755">
    <property type="entry name" value="Pentatricopeptide repeat-containing protein"/>
    <property type="match status" value="1"/>
</dbReference>
<accession>A0AAN8ZBE8</accession>
<dbReference type="GO" id="GO:0003723">
    <property type="term" value="F:RNA binding"/>
    <property type="evidence" value="ECO:0007669"/>
    <property type="project" value="InterPro"/>
</dbReference>
<feature type="repeat" description="PPR" evidence="2">
    <location>
        <begin position="353"/>
        <end position="387"/>
    </location>
</feature>
<evidence type="ECO:0000256" key="2">
    <source>
        <dbReference type="PROSITE-ProRule" id="PRU00708"/>
    </source>
</evidence>
<dbReference type="AlphaFoldDB" id="A0AAN8ZBE8"/>
<proteinExistence type="predicted"/>